<reference evidence="1" key="1">
    <citation type="submission" date="2023-06" db="EMBL/GenBank/DDBJ databases">
        <title>Two novel species of Acinetobacter isolated from motorbike repairing workshop in Vietnam.</title>
        <authorList>
            <person name="Le N.T.T."/>
        </authorList>
    </citation>
    <scope>NUCLEOTIDE SEQUENCE</scope>
    <source>
        <strain evidence="1">VNH17</strain>
    </source>
</reference>
<dbReference type="Proteomes" id="UP001168524">
    <property type="component" value="Unassembled WGS sequence"/>
</dbReference>
<evidence type="ECO:0000313" key="1">
    <source>
        <dbReference type="EMBL" id="MDN0015416.1"/>
    </source>
</evidence>
<evidence type="ECO:0008006" key="3">
    <source>
        <dbReference type="Google" id="ProtNLM"/>
    </source>
</evidence>
<evidence type="ECO:0000313" key="2">
    <source>
        <dbReference type="Proteomes" id="UP001168524"/>
    </source>
</evidence>
<comment type="caution">
    <text evidence="1">The sequence shown here is derived from an EMBL/GenBank/DDBJ whole genome shotgun (WGS) entry which is preliminary data.</text>
</comment>
<sequence length="92" mass="10128">MFTTNRTMIMGGVLMGLLALAGCESKSKRDFNAGCQSGGQSHSTCSCVYDQLEKQYSPALMEKLGQANLYNMELPRGFDLAMIRAVQHCQSR</sequence>
<dbReference type="PROSITE" id="PS51257">
    <property type="entry name" value="PROKAR_LIPOPROTEIN"/>
    <property type="match status" value="1"/>
</dbReference>
<gene>
    <name evidence="1" type="ORF">QTA56_14420</name>
</gene>
<proteinExistence type="predicted"/>
<name>A0ABT7WRV9_9GAMM</name>
<dbReference type="EMBL" id="JAUDZE010000008">
    <property type="protein sequence ID" value="MDN0015416.1"/>
    <property type="molecule type" value="Genomic_DNA"/>
</dbReference>
<dbReference type="RefSeq" id="WP_267981702.1">
    <property type="nucleotide sequence ID" value="NZ_JAPQKF010000008.1"/>
</dbReference>
<organism evidence="1 2">
    <name type="scientific">Acinetobacter thutiue</name>
    <dbReference type="NCBI Taxonomy" id="2998078"/>
    <lineage>
        <taxon>Bacteria</taxon>
        <taxon>Pseudomonadati</taxon>
        <taxon>Pseudomonadota</taxon>
        <taxon>Gammaproteobacteria</taxon>
        <taxon>Moraxellales</taxon>
        <taxon>Moraxellaceae</taxon>
        <taxon>Acinetobacter</taxon>
    </lineage>
</organism>
<accession>A0ABT7WRV9</accession>
<protein>
    <recommendedName>
        <fullName evidence="3">Lipoprotein</fullName>
    </recommendedName>
</protein>
<keyword evidence="2" id="KW-1185">Reference proteome</keyword>